<dbReference type="Gene3D" id="1.10.10.10">
    <property type="entry name" value="Winged helix-like DNA-binding domain superfamily/Winged helix DNA-binding domain"/>
    <property type="match status" value="1"/>
</dbReference>
<dbReference type="SUPFAM" id="SSF88946">
    <property type="entry name" value="Sigma2 domain of RNA polymerase sigma factors"/>
    <property type="match status" value="1"/>
</dbReference>
<dbReference type="InterPro" id="IPR013325">
    <property type="entry name" value="RNA_pol_sigma_r2"/>
</dbReference>
<dbReference type="Gene3D" id="1.10.1740.10">
    <property type="match status" value="1"/>
</dbReference>
<protein>
    <submittedName>
        <fullName evidence="8">RNA polymerase sigma factor</fullName>
    </submittedName>
</protein>
<dbReference type="InterPro" id="IPR036388">
    <property type="entry name" value="WH-like_DNA-bd_sf"/>
</dbReference>
<feature type="domain" description="RNA polymerase sigma-70 region 2" evidence="6">
    <location>
        <begin position="14"/>
        <end position="77"/>
    </location>
</feature>
<dbReference type="InterPro" id="IPR013324">
    <property type="entry name" value="RNA_pol_sigma_r3/r4-like"/>
</dbReference>
<keyword evidence="3" id="KW-0731">Sigma factor</keyword>
<dbReference type="InterPro" id="IPR039425">
    <property type="entry name" value="RNA_pol_sigma-70-like"/>
</dbReference>
<organism evidence="8 9">
    <name type="scientific">Luteococcus peritonei</name>
    <dbReference type="NCBI Taxonomy" id="88874"/>
    <lineage>
        <taxon>Bacteria</taxon>
        <taxon>Bacillati</taxon>
        <taxon>Actinomycetota</taxon>
        <taxon>Actinomycetes</taxon>
        <taxon>Propionibacteriales</taxon>
        <taxon>Propionibacteriaceae</taxon>
        <taxon>Luteococcus</taxon>
    </lineage>
</organism>
<keyword evidence="4" id="KW-0238">DNA-binding</keyword>
<keyword evidence="2" id="KW-0805">Transcription regulation</keyword>
<reference evidence="9" key="1">
    <citation type="journal article" date="2019" name="Int. J. Syst. Evol. Microbiol.">
        <title>The Global Catalogue of Microorganisms (GCM) 10K type strain sequencing project: providing services to taxonomists for standard genome sequencing and annotation.</title>
        <authorList>
            <consortium name="The Broad Institute Genomics Platform"/>
            <consortium name="The Broad Institute Genome Sequencing Center for Infectious Disease"/>
            <person name="Wu L."/>
            <person name="Ma J."/>
        </authorList>
    </citation>
    <scope>NUCLEOTIDE SEQUENCE [LARGE SCALE GENOMIC DNA]</scope>
    <source>
        <strain evidence="9">CAIM 431</strain>
    </source>
</reference>
<proteinExistence type="inferred from homology"/>
<evidence type="ECO:0000259" key="6">
    <source>
        <dbReference type="Pfam" id="PF04542"/>
    </source>
</evidence>
<dbReference type="RefSeq" id="WP_343875370.1">
    <property type="nucleotide sequence ID" value="NZ_BAAAIX010000031.1"/>
</dbReference>
<dbReference type="EMBL" id="JBHUFZ010000030">
    <property type="protein sequence ID" value="MFD1891162.1"/>
    <property type="molecule type" value="Genomic_DNA"/>
</dbReference>
<dbReference type="InterPro" id="IPR007630">
    <property type="entry name" value="RNA_pol_sigma70_r4"/>
</dbReference>
<evidence type="ECO:0000256" key="4">
    <source>
        <dbReference type="ARBA" id="ARBA00023125"/>
    </source>
</evidence>
<dbReference type="Proteomes" id="UP001597326">
    <property type="component" value="Unassembled WGS sequence"/>
</dbReference>
<dbReference type="NCBIfam" id="TIGR02937">
    <property type="entry name" value="sigma70-ECF"/>
    <property type="match status" value="1"/>
</dbReference>
<sequence>MTRDEDFLDLAEQVTSGIYRRALLITRDPHLAEDLTQETLTRLYVNFRRLRHDENPRGYAFTTLYRLAIDRSRRRSSTEVPIGSLPENQSPERQDDLRLDLERALADLSPEMRALVVARYIDDIPVRQVAQLLNRTESWVSTNSSRALARLRTSPALADVHH</sequence>
<dbReference type="PANTHER" id="PTHR43133:SF50">
    <property type="entry name" value="ECF RNA POLYMERASE SIGMA FACTOR SIGM"/>
    <property type="match status" value="1"/>
</dbReference>
<dbReference type="InterPro" id="IPR007627">
    <property type="entry name" value="RNA_pol_sigma70_r2"/>
</dbReference>
<dbReference type="PANTHER" id="PTHR43133">
    <property type="entry name" value="RNA POLYMERASE ECF-TYPE SIGMA FACTO"/>
    <property type="match status" value="1"/>
</dbReference>
<dbReference type="Pfam" id="PF04542">
    <property type="entry name" value="Sigma70_r2"/>
    <property type="match status" value="1"/>
</dbReference>
<comment type="similarity">
    <text evidence="1">Belongs to the sigma-70 factor family. ECF subfamily.</text>
</comment>
<evidence type="ECO:0000256" key="5">
    <source>
        <dbReference type="ARBA" id="ARBA00023163"/>
    </source>
</evidence>
<evidence type="ECO:0000313" key="8">
    <source>
        <dbReference type="EMBL" id="MFD1891162.1"/>
    </source>
</evidence>
<keyword evidence="9" id="KW-1185">Reference proteome</keyword>
<dbReference type="Pfam" id="PF04545">
    <property type="entry name" value="Sigma70_r4"/>
    <property type="match status" value="1"/>
</dbReference>
<evidence type="ECO:0000256" key="1">
    <source>
        <dbReference type="ARBA" id="ARBA00010641"/>
    </source>
</evidence>
<evidence type="ECO:0000256" key="2">
    <source>
        <dbReference type="ARBA" id="ARBA00023015"/>
    </source>
</evidence>
<dbReference type="SUPFAM" id="SSF88659">
    <property type="entry name" value="Sigma3 and sigma4 domains of RNA polymerase sigma factors"/>
    <property type="match status" value="1"/>
</dbReference>
<comment type="caution">
    <text evidence="8">The sequence shown here is derived from an EMBL/GenBank/DDBJ whole genome shotgun (WGS) entry which is preliminary data.</text>
</comment>
<dbReference type="InterPro" id="IPR014284">
    <property type="entry name" value="RNA_pol_sigma-70_dom"/>
</dbReference>
<keyword evidence="5" id="KW-0804">Transcription</keyword>
<evidence type="ECO:0000313" key="9">
    <source>
        <dbReference type="Proteomes" id="UP001597326"/>
    </source>
</evidence>
<evidence type="ECO:0000256" key="3">
    <source>
        <dbReference type="ARBA" id="ARBA00023082"/>
    </source>
</evidence>
<accession>A0ABW4RXV4</accession>
<gene>
    <name evidence="8" type="ORF">ACFSCS_13360</name>
</gene>
<name>A0ABW4RXV4_9ACTN</name>
<feature type="domain" description="RNA polymerase sigma-70 region 4" evidence="7">
    <location>
        <begin position="104"/>
        <end position="152"/>
    </location>
</feature>
<evidence type="ECO:0000259" key="7">
    <source>
        <dbReference type="Pfam" id="PF04545"/>
    </source>
</evidence>